<accession>A0AAU8HXA3</accession>
<protein>
    <submittedName>
        <fullName evidence="5">4Fe-4S binding protein</fullName>
    </submittedName>
</protein>
<evidence type="ECO:0000256" key="3">
    <source>
        <dbReference type="ARBA" id="ARBA00023014"/>
    </source>
</evidence>
<dbReference type="RefSeq" id="WP_353894527.1">
    <property type="nucleotide sequence ID" value="NZ_CP159485.1"/>
</dbReference>
<feature type="domain" description="4Fe-4S ferredoxin-type" evidence="4">
    <location>
        <begin position="1"/>
        <end position="28"/>
    </location>
</feature>
<dbReference type="GO" id="GO:0051536">
    <property type="term" value="F:iron-sulfur cluster binding"/>
    <property type="evidence" value="ECO:0007669"/>
    <property type="project" value="UniProtKB-KW"/>
</dbReference>
<dbReference type="GO" id="GO:0046872">
    <property type="term" value="F:metal ion binding"/>
    <property type="evidence" value="ECO:0007669"/>
    <property type="project" value="UniProtKB-KW"/>
</dbReference>
<feature type="domain" description="4Fe-4S ferredoxin-type" evidence="4">
    <location>
        <begin position="29"/>
        <end position="57"/>
    </location>
</feature>
<dbReference type="InterPro" id="IPR017900">
    <property type="entry name" value="4Fe4S_Fe_S_CS"/>
</dbReference>
<proteinExistence type="predicted"/>
<keyword evidence="1" id="KW-0479">Metal-binding</keyword>
<dbReference type="PROSITE" id="PS00198">
    <property type="entry name" value="4FE4S_FER_1"/>
    <property type="match status" value="2"/>
</dbReference>
<keyword evidence="2" id="KW-0408">Iron</keyword>
<dbReference type="SUPFAM" id="SSF54862">
    <property type="entry name" value="4Fe-4S ferredoxins"/>
    <property type="match status" value="1"/>
</dbReference>
<organism evidence="5">
    <name type="scientific">Proteinivorax hydrogeniformans</name>
    <dbReference type="NCBI Taxonomy" id="1826727"/>
    <lineage>
        <taxon>Bacteria</taxon>
        <taxon>Bacillati</taxon>
        <taxon>Bacillota</taxon>
        <taxon>Clostridia</taxon>
        <taxon>Eubacteriales</taxon>
        <taxon>Proteinivoracaceae</taxon>
        <taxon>Proteinivorax</taxon>
    </lineage>
</organism>
<dbReference type="AlphaFoldDB" id="A0AAU8HXA3"/>
<dbReference type="Pfam" id="PF12838">
    <property type="entry name" value="Fer4_7"/>
    <property type="match status" value="1"/>
</dbReference>
<dbReference type="InterPro" id="IPR017896">
    <property type="entry name" value="4Fe4S_Fe-S-bd"/>
</dbReference>
<keyword evidence="3" id="KW-0411">Iron-sulfur</keyword>
<gene>
    <name evidence="5" type="ORF">PRVXH_000333</name>
</gene>
<dbReference type="EMBL" id="CP159485">
    <property type="protein sequence ID" value="XCI29984.1"/>
    <property type="molecule type" value="Genomic_DNA"/>
</dbReference>
<name>A0AAU8HXA3_9FIRM</name>
<evidence type="ECO:0000256" key="1">
    <source>
        <dbReference type="ARBA" id="ARBA00022723"/>
    </source>
</evidence>
<evidence type="ECO:0000259" key="4">
    <source>
        <dbReference type="PROSITE" id="PS51379"/>
    </source>
</evidence>
<dbReference type="Gene3D" id="3.30.70.20">
    <property type="match status" value="1"/>
</dbReference>
<evidence type="ECO:0000313" key="5">
    <source>
        <dbReference type="EMBL" id="XCI29984.1"/>
    </source>
</evidence>
<dbReference type="PROSITE" id="PS51379">
    <property type="entry name" value="4FE4S_FER_2"/>
    <property type="match status" value="2"/>
</dbReference>
<reference evidence="5" key="2">
    <citation type="submission" date="2024-06" db="EMBL/GenBank/DDBJ databases">
        <authorList>
            <person name="Petrova K.O."/>
            <person name="Toshchakov S.V."/>
            <person name="Boltjanskaja Y.V."/>
            <person name="Kevbrin V.V."/>
        </authorList>
    </citation>
    <scope>NUCLEOTIDE SEQUENCE</scope>
    <source>
        <strain evidence="5">Z-710</strain>
    </source>
</reference>
<reference evidence="5" key="1">
    <citation type="journal article" date="2018" name="Antonie Van Leeuwenhoek">
        <title>Proteinivorax hydrogeniformans sp. nov., an anaerobic, haloalkaliphilic bacterium fermenting proteinaceous compounds with high hydrogen production.</title>
        <authorList>
            <person name="Boltyanskaya Y."/>
            <person name="Detkova E."/>
            <person name="Pimenov N."/>
            <person name="Kevbrin V."/>
        </authorList>
    </citation>
    <scope>NUCLEOTIDE SEQUENCE</scope>
    <source>
        <strain evidence="5">Z-710</strain>
    </source>
</reference>
<evidence type="ECO:0000256" key="2">
    <source>
        <dbReference type="ARBA" id="ARBA00023004"/>
    </source>
</evidence>
<sequence>MITIILDKCKGCNICVKNCPLEAIEVVDKKAYTNENCVACGICVRVCPFDAIEKDSKQSSDALSCTNCPVSCAIAPGKTGACARYVNDRNEIIRNRKLVVDSLTKKSNEKLPYKPIITAVGSGSTYPCCRPAPAIVQEKVDDVDVVTVVTEAPLSYSGVKVKIDTNMHIGEEGAKVKRDGKVVGMVTTEEYGSKMLTVGGANLLSNGNDGFIVAKTIVDLANSRKVTLKVEDGSTLELQQGQLPVIDGKTDTLMRVGCGSAAIGLFATHMSKVAQEAIILDYHVIGLLSEHFAGGEVGMQYSGVTPNGVKSTRGRYFGKQGHGWGGTDITDPVDAVADVDMNIAKPGYKILVTETTGQKAAVLEVQSDGSVKEILMPEDVKEVTNIMAQTCEQSSVSVIYTGGTGGSARAGVSSMPRKLTEAIHNDEVLMTLGGAPAFVLPGGGINFMVDVGKMVPDATTWVPTPATVAPVEYTMTRKKYDEIGGHKGHIMTREELNKKFNLGE</sequence>